<accession>A0A2Z4MPE5</accession>
<organism evidence="1 2">
    <name type="scientific">Brevibacillus brevis</name>
    <name type="common">Bacillus brevis</name>
    <dbReference type="NCBI Taxonomy" id="1393"/>
    <lineage>
        <taxon>Bacteria</taxon>
        <taxon>Bacillati</taxon>
        <taxon>Bacillota</taxon>
        <taxon>Bacilli</taxon>
        <taxon>Bacillales</taxon>
        <taxon>Paenibacillaceae</taxon>
        <taxon>Brevibacillus</taxon>
    </lineage>
</organism>
<dbReference type="Proteomes" id="UP000036061">
    <property type="component" value="Chromosome"/>
</dbReference>
<dbReference type="AlphaFoldDB" id="A0A2Z4MPE5"/>
<sequence>MLRWGVFQLLWSGEPSHLFSSRLYPLFVRRISFQACDRTFEQMWLSSVFQTFVGEFQGIPVEIAFSEFNKSLVGRSEFPVQAPLEPDPA</sequence>
<reference evidence="1 2" key="1">
    <citation type="journal article" date="2015" name="Genome Announc.">
        <title>Draft Genome Sequence of Brevibacillus brevis DZQ7, a Plant Growth-Promoting Rhizobacterium with Broad-Spectrum Antimicrobial Activity.</title>
        <authorList>
            <person name="Hou Q."/>
            <person name="Wang C."/>
            <person name="Hou X."/>
            <person name="Xia Z."/>
            <person name="Ye J."/>
            <person name="Liu K."/>
            <person name="Liu H."/>
            <person name="Wang J."/>
            <person name="Guo H."/>
            <person name="Yu X."/>
            <person name="Yang Y."/>
            <person name="Du B."/>
            <person name="Ding Y."/>
        </authorList>
    </citation>
    <scope>NUCLEOTIDE SEQUENCE [LARGE SCALE GENOMIC DNA]</scope>
    <source>
        <strain evidence="1 2">DZQ7</strain>
    </source>
</reference>
<evidence type="ECO:0000313" key="2">
    <source>
        <dbReference type="Proteomes" id="UP000036061"/>
    </source>
</evidence>
<name>A0A2Z4MPE5_BREBE</name>
<dbReference type="EMBL" id="CP030117">
    <property type="protein sequence ID" value="AWX58241.1"/>
    <property type="molecule type" value="Genomic_DNA"/>
</dbReference>
<gene>
    <name evidence="1" type="ORF">AB432_025790</name>
</gene>
<protein>
    <submittedName>
        <fullName evidence="1">Uncharacterized protein</fullName>
    </submittedName>
</protein>
<proteinExistence type="predicted"/>
<evidence type="ECO:0000313" key="1">
    <source>
        <dbReference type="EMBL" id="AWX58241.1"/>
    </source>
</evidence>